<accession>A0A1J5J332</accession>
<feature type="chain" id="PRO_5012882204" evidence="2">
    <location>
        <begin position="29"/>
        <end position="264"/>
    </location>
</feature>
<keyword evidence="2" id="KW-0732">Signal</keyword>
<gene>
    <name evidence="3" type="ORF">AUK40_02275</name>
</gene>
<feature type="compositionally biased region" description="Basic and acidic residues" evidence="1">
    <location>
        <begin position="32"/>
        <end position="41"/>
    </location>
</feature>
<protein>
    <submittedName>
        <fullName evidence="3">Uncharacterized protein</fullName>
    </submittedName>
</protein>
<feature type="signal peptide" evidence="2">
    <location>
        <begin position="1"/>
        <end position="28"/>
    </location>
</feature>
<dbReference type="EMBL" id="MNZT01000043">
    <property type="protein sequence ID" value="OIP97904.1"/>
    <property type="molecule type" value="Genomic_DNA"/>
</dbReference>
<evidence type="ECO:0000313" key="4">
    <source>
        <dbReference type="Proteomes" id="UP000183245"/>
    </source>
</evidence>
<feature type="compositionally biased region" description="Polar residues" evidence="1">
    <location>
        <begin position="42"/>
        <end position="58"/>
    </location>
</feature>
<comment type="caution">
    <text evidence="3">The sequence shown here is derived from an EMBL/GenBank/DDBJ whole genome shotgun (WGS) entry which is preliminary data.</text>
</comment>
<evidence type="ECO:0000256" key="2">
    <source>
        <dbReference type="SAM" id="SignalP"/>
    </source>
</evidence>
<dbReference type="AlphaFoldDB" id="A0A1J5J332"/>
<sequence length="264" mass="29733">MKKTILFRNTVLGIAMLALTAVTLYTIAQKQQHTDAGKNEPDTTPVSSPVSEPISQPISDDRLPASSISIPLCEDKYVLPSNQRTDWQTIEDSAIQATIYLPPNWYYEKSQNFSGIDGYDGYRIASYDIPNTPGPDGHPQSALYVPENETVLGFSFSGNDKMNDESSLQYLQRKTLPQTPLHDPGHLVLWDRDIAYEKDEWQFEYTIVNGNNAYTFFGYNPFTAEDQVNLIPDWEDKLTTICTILSSIELQQIEPLPISDSPTN</sequence>
<reference evidence="3 4" key="1">
    <citation type="journal article" date="2016" name="Environ. Microbiol.">
        <title>Genomic resolution of a cold subsurface aquifer community provides metabolic insights for novel microbes adapted to high CO concentrations.</title>
        <authorList>
            <person name="Probst A.J."/>
            <person name="Castelle C.J."/>
            <person name="Singh A."/>
            <person name="Brown C.T."/>
            <person name="Anantharaman K."/>
            <person name="Sharon I."/>
            <person name="Hug L.A."/>
            <person name="Burstein D."/>
            <person name="Emerson J.B."/>
            <person name="Thomas B.C."/>
            <person name="Banfield J.F."/>
        </authorList>
    </citation>
    <scope>NUCLEOTIDE SEQUENCE [LARGE SCALE GENOMIC DNA]</scope>
    <source>
        <strain evidence="3">CG2_30_54_11</strain>
    </source>
</reference>
<dbReference type="Proteomes" id="UP000183245">
    <property type="component" value="Unassembled WGS sequence"/>
</dbReference>
<name>A0A1J5J332_9BACT</name>
<evidence type="ECO:0000313" key="3">
    <source>
        <dbReference type="EMBL" id="OIP97904.1"/>
    </source>
</evidence>
<feature type="region of interest" description="Disordered" evidence="1">
    <location>
        <begin position="32"/>
        <end position="65"/>
    </location>
</feature>
<organism evidence="3 4">
    <name type="scientific">Candidatus Wirthbacteria bacterium CG2_30_54_11</name>
    <dbReference type="NCBI Taxonomy" id="1817892"/>
    <lineage>
        <taxon>Bacteria</taxon>
        <taxon>Candidatus Wirthbacteria</taxon>
    </lineage>
</organism>
<proteinExistence type="predicted"/>
<evidence type="ECO:0000256" key="1">
    <source>
        <dbReference type="SAM" id="MobiDB-lite"/>
    </source>
</evidence>